<dbReference type="EMBL" id="RYFI01000014">
    <property type="protein sequence ID" value="RXF72002.1"/>
    <property type="molecule type" value="Genomic_DNA"/>
</dbReference>
<keyword evidence="2" id="KW-0812">Transmembrane</keyword>
<accession>A0A4V1KIV4</accession>
<reference evidence="3 4" key="1">
    <citation type="submission" date="2018-12" db="EMBL/GenBank/DDBJ databases">
        <title>bacterium Hansschlegelia zhihuaiae S113.</title>
        <authorList>
            <person name="He J."/>
        </authorList>
    </citation>
    <scope>NUCLEOTIDE SEQUENCE [LARGE SCALE GENOMIC DNA]</scope>
    <source>
        <strain evidence="3 4">S 113</strain>
    </source>
</reference>
<keyword evidence="2" id="KW-0472">Membrane</keyword>
<gene>
    <name evidence="3" type="ORF">EK403_14350</name>
</gene>
<comment type="caution">
    <text evidence="3">The sequence shown here is derived from an EMBL/GenBank/DDBJ whole genome shotgun (WGS) entry which is preliminary data.</text>
</comment>
<feature type="transmembrane region" description="Helical" evidence="2">
    <location>
        <begin position="80"/>
        <end position="97"/>
    </location>
</feature>
<keyword evidence="4" id="KW-1185">Reference proteome</keyword>
<name>A0A4V1KIV4_9HYPH</name>
<evidence type="ECO:0000313" key="3">
    <source>
        <dbReference type="EMBL" id="RXF72002.1"/>
    </source>
</evidence>
<evidence type="ECO:0000256" key="1">
    <source>
        <dbReference type="SAM" id="MobiDB-lite"/>
    </source>
</evidence>
<feature type="region of interest" description="Disordered" evidence="1">
    <location>
        <begin position="1"/>
        <end position="25"/>
    </location>
</feature>
<dbReference type="Proteomes" id="UP000289708">
    <property type="component" value="Unassembled WGS sequence"/>
</dbReference>
<dbReference type="OrthoDB" id="8453042at2"/>
<organism evidence="3 4">
    <name type="scientific">Hansschlegelia zhihuaiae</name>
    <dbReference type="NCBI Taxonomy" id="405005"/>
    <lineage>
        <taxon>Bacteria</taxon>
        <taxon>Pseudomonadati</taxon>
        <taxon>Pseudomonadota</taxon>
        <taxon>Alphaproteobacteria</taxon>
        <taxon>Hyphomicrobiales</taxon>
        <taxon>Methylopilaceae</taxon>
        <taxon>Hansschlegelia</taxon>
    </lineage>
</organism>
<evidence type="ECO:0000313" key="4">
    <source>
        <dbReference type="Proteomes" id="UP000289708"/>
    </source>
</evidence>
<protein>
    <recommendedName>
        <fullName evidence="5">DUF883 family protein</fullName>
    </recommendedName>
</protein>
<evidence type="ECO:0008006" key="5">
    <source>
        <dbReference type="Google" id="ProtNLM"/>
    </source>
</evidence>
<keyword evidence="2" id="KW-1133">Transmembrane helix</keyword>
<evidence type="ECO:0000256" key="2">
    <source>
        <dbReference type="SAM" id="Phobius"/>
    </source>
</evidence>
<sequence>MSDTLPGGATGAATPGASSLESDLQNLRDDVARLTDTLSTLVSDGAATARNAAREGVDTARETVASAADDLSDAIVENPLTAVMIALGIGYVVGALGRSRR</sequence>
<dbReference type="RefSeq" id="WP_128778170.1">
    <property type="nucleotide sequence ID" value="NZ_RYFI01000014.1"/>
</dbReference>
<proteinExistence type="predicted"/>
<dbReference type="AlphaFoldDB" id="A0A4V1KIV4"/>